<sequence>MKVTLFHLTNVSFLLTVAFGWNLSQSPNGKVTGPPSLFAVNSLVRSPSTTEPGYDHDTFRTGDRLSNMIPLSNPPLLLLQSSSPIISRQECNLLCQYFEQQEPNLNTSNHPVLDKNQIRQAEDILCNVRHVIDKLTNCPSHLDEMPVPRYIRYDAKLTSRDILQSPDFVNVLLPDGLHVDTNNGKLFRHITAILYLTDNGFADDGKTIVAGGGTSFPLAVPFGSHRDNTRNAAANNLLSRGIHHTKADGDQCVESDGRNLEKLSIDAYCRDLEHCLGLSMVSGDQIMSERGIRVMPSAGKLIYFHNVGDDGTPDPTSFHGGEELAVISDQSELDLNTALQHKSILVFFKEIPVEKIEDFQSFVTEVNKAREWTVKEYYSY</sequence>
<dbReference type="AlphaFoldDB" id="A0ABD3QVK4"/>
<gene>
    <name evidence="2" type="ORF">HJC23_011275</name>
</gene>
<feature type="chain" id="PRO_5044875229" description="Fe2OG dioxygenase domain-containing protein" evidence="1">
    <location>
        <begin position="21"/>
        <end position="380"/>
    </location>
</feature>
<name>A0ABD3QVK4_9STRA</name>
<keyword evidence="1" id="KW-0732">Signal</keyword>
<accession>A0ABD3QVK4</accession>
<proteinExistence type="predicted"/>
<dbReference type="EMBL" id="JABMIG020000008">
    <property type="protein sequence ID" value="KAL3804347.1"/>
    <property type="molecule type" value="Genomic_DNA"/>
</dbReference>
<keyword evidence="3" id="KW-1185">Reference proteome</keyword>
<organism evidence="2 3">
    <name type="scientific">Cyclotella cryptica</name>
    <dbReference type="NCBI Taxonomy" id="29204"/>
    <lineage>
        <taxon>Eukaryota</taxon>
        <taxon>Sar</taxon>
        <taxon>Stramenopiles</taxon>
        <taxon>Ochrophyta</taxon>
        <taxon>Bacillariophyta</taxon>
        <taxon>Coscinodiscophyceae</taxon>
        <taxon>Thalassiosirophycidae</taxon>
        <taxon>Stephanodiscales</taxon>
        <taxon>Stephanodiscaceae</taxon>
        <taxon>Cyclotella</taxon>
    </lineage>
</organism>
<reference evidence="2 3" key="1">
    <citation type="journal article" date="2020" name="G3 (Bethesda)">
        <title>Improved Reference Genome for Cyclotella cryptica CCMP332, a Model for Cell Wall Morphogenesis, Salinity Adaptation, and Lipid Production in Diatoms (Bacillariophyta).</title>
        <authorList>
            <person name="Roberts W.R."/>
            <person name="Downey K.M."/>
            <person name="Ruck E.C."/>
            <person name="Traller J.C."/>
            <person name="Alverson A.J."/>
        </authorList>
    </citation>
    <scope>NUCLEOTIDE SEQUENCE [LARGE SCALE GENOMIC DNA]</scope>
    <source>
        <strain evidence="2 3">CCMP332</strain>
    </source>
</reference>
<evidence type="ECO:0000256" key="1">
    <source>
        <dbReference type="SAM" id="SignalP"/>
    </source>
</evidence>
<dbReference type="Gene3D" id="2.60.120.620">
    <property type="entry name" value="q2cbj1_9rhob like domain"/>
    <property type="match status" value="1"/>
</dbReference>
<evidence type="ECO:0000313" key="2">
    <source>
        <dbReference type="EMBL" id="KAL3804347.1"/>
    </source>
</evidence>
<evidence type="ECO:0008006" key="4">
    <source>
        <dbReference type="Google" id="ProtNLM"/>
    </source>
</evidence>
<evidence type="ECO:0000313" key="3">
    <source>
        <dbReference type="Proteomes" id="UP001516023"/>
    </source>
</evidence>
<protein>
    <recommendedName>
        <fullName evidence="4">Fe2OG dioxygenase domain-containing protein</fullName>
    </recommendedName>
</protein>
<feature type="signal peptide" evidence="1">
    <location>
        <begin position="1"/>
        <end position="20"/>
    </location>
</feature>
<comment type="caution">
    <text evidence="2">The sequence shown here is derived from an EMBL/GenBank/DDBJ whole genome shotgun (WGS) entry which is preliminary data.</text>
</comment>
<dbReference type="Proteomes" id="UP001516023">
    <property type="component" value="Unassembled WGS sequence"/>
</dbReference>